<dbReference type="EMBL" id="BMVG01000064">
    <property type="protein sequence ID" value="GHE15539.1"/>
    <property type="molecule type" value="Genomic_DNA"/>
</dbReference>
<sequence>MIPRRWVVERTFGWPMHHRRLARDYETHAHRSEAIIHVAMIDLISRRLTNESTPNWRDT</sequence>
<evidence type="ECO:0000313" key="2">
    <source>
        <dbReference type="EMBL" id="GHE15539.1"/>
    </source>
</evidence>
<dbReference type="PANTHER" id="PTHR30007">
    <property type="entry name" value="PHP DOMAIN PROTEIN"/>
    <property type="match status" value="1"/>
</dbReference>
<organism evidence="2 3">
    <name type="scientific">Streptomyces alanosinicus</name>
    <dbReference type="NCBI Taxonomy" id="68171"/>
    <lineage>
        <taxon>Bacteria</taxon>
        <taxon>Bacillati</taxon>
        <taxon>Actinomycetota</taxon>
        <taxon>Actinomycetes</taxon>
        <taxon>Kitasatosporales</taxon>
        <taxon>Streptomycetaceae</taxon>
        <taxon>Streptomyces</taxon>
    </lineage>
</organism>
<gene>
    <name evidence="2" type="ORF">GCM10010339_90530</name>
</gene>
<proteinExistence type="predicted"/>
<accession>A0A918YUA4</accession>
<feature type="domain" description="Transposase DDE" evidence="1">
    <location>
        <begin position="3"/>
        <end position="40"/>
    </location>
</feature>
<dbReference type="Proteomes" id="UP000655443">
    <property type="component" value="Unassembled WGS sequence"/>
</dbReference>
<name>A0A918YUA4_9ACTN</name>
<dbReference type="AlphaFoldDB" id="A0A918YUA4"/>
<reference evidence="2" key="1">
    <citation type="journal article" date="2014" name="Int. J. Syst. Evol. Microbiol.">
        <title>Complete genome sequence of Corynebacterium casei LMG S-19264T (=DSM 44701T), isolated from a smear-ripened cheese.</title>
        <authorList>
            <consortium name="US DOE Joint Genome Institute (JGI-PGF)"/>
            <person name="Walter F."/>
            <person name="Albersmeier A."/>
            <person name="Kalinowski J."/>
            <person name="Ruckert C."/>
        </authorList>
    </citation>
    <scope>NUCLEOTIDE SEQUENCE</scope>
    <source>
        <strain evidence="2">JCM 4714</strain>
    </source>
</reference>
<dbReference type="PANTHER" id="PTHR30007:SF0">
    <property type="entry name" value="TRANSPOSASE"/>
    <property type="match status" value="1"/>
</dbReference>
<dbReference type="Pfam" id="PF13586">
    <property type="entry name" value="DDE_Tnp_1_2"/>
    <property type="match status" value="1"/>
</dbReference>
<reference evidence="2" key="2">
    <citation type="submission" date="2020-09" db="EMBL/GenBank/DDBJ databases">
        <authorList>
            <person name="Sun Q."/>
            <person name="Ohkuma M."/>
        </authorList>
    </citation>
    <scope>NUCLEOTIDE SEQUENCE</scope>
    <source>
        <strain evidence="2">JCM 4714</strain>
    </source>
</reference>
<evidence type="ECO:0000313" key="3">
    <source>
        <dbReference type="Proteomes" id="UP000655443"/>
    </source>
</evidence>
<keyword evidence="3" id="KW-1185">Reference proteome</keyword>
<protein>
    <recommendedName>
        <fullName evidence="1">Transposase DDE domain-containing protein</fullName>
    </recommendedName>
</protein>
<comment type="caution">
    <text evidence="2">The sequence shown here is derived from an EMBL/GenBank/DDBJ whole genome shotgun (WGS) entry which is preliminary data.</text>
</comment>
<evidence type="ECO:0000259" key="1">
    <source>
        <dbReference type="Pfam" id="PF13586"/>
    </source>
</evidence>
<dbReference type="InterPro" id="IPR025668">
    <property type="entry name" value="Tnp_DDE_dom"/>
</dbReference>